<evidence type="ECO:0000313" key="1">
    <source>
        <dbReference type="EMBL" id="JAE37537.1"/>
    </source>
</evidence>
<accession>A0A0A9HLA4</accession>
<protein>
    <submittedName>
        <fullName evidence="1">Uncharacterized protein</fullName>
    </submittedName>
</protein>
<name>A0A0A9HLA4_ARUDO</name>
<dbReference type="AlphaFoldDB" id="A0A0A9HLA4"/>
<organism evidence="1">
    <name type="scientific">Arundo donax</name>
    <name type="common">Giant reed</name>
    <name type="synonym">Donax arundinaceus</name>
    <dbReference type="NCBI Taxonomy" id="35708"/>
    <lineage>
        <taxon>Eukaryota</taxon>
        <taxon>Viridiplantae</taxon>
        <taxon>Streptophyta</taxon>
        <taxon>Embryophyta</taxon>
        <taxon>Tracheophyta</taxon>
        <taxon>Spermatophyta</taxon>
        <taxon>Magnoliopsida</taxon>
        <taxon>Liliopsida</taxon>
        <taxon>Poales</taxon>
        <taxon>Poaceae</taxon>
        <taxon>PACMAD clade</taxon>
        <taxon>Arundinoideae</taxon>
        <taxon>Arundineae</taxon>
        <taxon>Arundo</taxon>
    </lineage>
</organism>
<reference evidence="1" key="1">
    <citation type="submission" date="2014-09" db="EMBL/GenBank/DDBJ databases">
        <authorList>
            <person name="Magalhaes I.L.F."/>
            <person name="Oliveira U."/>
            <person name="Santos F.R."/>
            <person name="Vidigal T.H.D.A."/>
            <person name="Brescovit A.D."/>
            <person name="Santos A.J."/>
        </authorList>
    </citation>
    <scope>NUCLEOTIDE SEQUENCE</scope>
    <source>
        <tissue evidence="1">Shoot tissue taken approximately 20 cm above the soil surface</tissue>
    </source>
</reference>
<reference evidence="1" key="2">
    <citation type="journal article" date="2015" name="Data Brief">
        <title>Shoot transcriptome of the giant reed, Arundo donax.</title>
        <authorList>
            <person name="Barrero R.A."/>
            <person name="Guerrero F.D."/>
            <person name="Moolhuijzen P."/>
            <person name="Goolsby J.A."/>
            <person name="Tidwell J."/>
            <person name="Bellgard S.E."/>
            <person name="Bellgard M.I."/>
        </authorList>
    </citation>
    <scope>NUCLEOTIDE SEQUENCE</scope>
    <source>
        <tissue evidence="1">Shoot tissue taken approximately 20 cm above the soil surface</tissue>
    </source>
</reference>
<proteinExistence type="predicted"/>
<sequence>MPAGTMNQPRVLNRYLCSHHMHIMVFAMQNISALPPVTE</sequence>
<dbReference type="EMBL" id="GBRH01160359">
    <property type="protein sequence ID" value="JAE37537.1"/>
    <property type="molecule type" value="Transcribed_RNA"/>
</dbReference>